<sequence>MLDTNEKHALWDTVTPSAYRRALSAVPTSVVVAGGMLDGMPVGMVIGSFTSVSIDPPLVGFFGDARSTTLEPLLRCANLTFSLLGQEDLAVCEAFRLPLHQRFDAVAWSQTGHGTAAIDNAALTVHTRVYRTFEAGDHTCVLAEVLGIGIDVAVRRPLVFFKRQLTRLDPGRVLAEELWQLGWQEPH</sequence>
<dbReference type="Gene3D" id="2.30.110.10">
    <property type="entry name" value="Electron Transport, Fmn-binding Protein, Chain A"/>
    <property type="match status" value="1"/>
</dbReference>
<dbReference type="SUPFAM" id="SSF50475">
    <property type="entry name" value="FMN-binding split barrel"/>
    <property type="match status" value="1"/>
</dbReference>
<evidence type="ECO:0000256" key="1">
    <source>
        <dbReference type="ARBA" id="ARBA00008898"/>
    </source>
</evidence>
<accession>A0A378W8C3</accession>
<keyword evidence="2 4" id="KW-0560">Oxidoreductase</keyword>
<gene>
    <name evidence="4" type="primary">hsaB_3</name>
    <name evidence="4" type="ORF">NCTC4524_04488</name>
</gene>
<dbReference type="InterPro" id="IPR002563">
    <property type="entry name" value="Flavin_Rdtase-like_dom"/>
</dbReference>
<dbReference type="EC" id="1.5.1.36" evidence="4"/>
<dbReference type="InterPro" id="IPR012349">
    <property type="entry name" value="Split_barrel_FMN-bd"/>
</dbReference>
<dbReference type="AlphaFoldDB" id="A0A378W8C3"/>
<dbReference type="GO" id="GO:0010181">
    <property type="term" value="F:FMN binding"/>
    <property type="evidence" value="ECO:0007669"/>
    <property type="project" value="InterPro"/>
</dbReference>
<dbReference type="GO" id="GO:0036382">
    <property type="term" value="F:flavin reductase (NADH) activity"/>
    <property type="evidence" value="ECO:0007669"/>
    <property type="project" value="UniProtKB-EC"/>
</dbReference>
<feature type="domain" description="Flavin reductase like" evidence="3">
    <location>
        <begin position="23"/>
        <end position="167"/>
    </location>
</feature>
<dbReference type="PANTHER" id="PTHR30466:SF11">
    <property type="entry name" value="FLAVIN-DEPENDENT MONOOXYGENASE, REDUCTASE SUBUNIT HSAB"/>
    <property type="match status" value="1"/>
</dbReference>
<comment type="similarity">
    <text evidence="1">Belongs to the non-flavoprotein flavin reductase family.</text>
</comment>
<protein>
    <submittedName>
        <fullName evidence="4">Flavin reductase domain-containing protein</fullName>
        <ecNumber evidence="4">1.5.1.36</ecNumber>
    </submittedName>
</protein>
<evidence type="ECO:0000313" key="4">
    <source>
        <dbReference type="EMBL" id="SUA28508.1"/>
    </source>
</evidence>
<proteinExistence type="inferred from homology"/>
<organism evidence="4 5">
    <name type="scientific">Mycolicibacterium senegalense</name>
    <dbReference type="NCBI Taxonomy" id="1796"/>
    <lineage>
        <taxon>Bacteria</taxon>
        <taxon>Bacillati</taxon>
        <taxon>Actinomycetota</taxon>
        <taxon>Actinomycetes</taxon>
        <taxon>Mycobacteriales</taxon>
        <taxon>Mycobacteriaceae</taxon>
        <taxon>Mycolicibacterium</taxon>
    </lineage>
</organism>
<dbReference type="Pfam" id="PF01613">
    <property type="entry name" value="Flavin_Reduct"/>
    <property type="match status" value="1"/>
</dbReference>
<evidence type="ECO:0000313" key="5">
    <source>
        <dbReference type="Proteomes" id="UP000254945"/>
    </source>
</evidence>
<dbReference type="PANTHER" id="PTHR30466">
    <property type="entry name" value="FLAVIN REDUCTASE"/>
    <property type="match status" value="1"/>
</dbReference>
<reference evidence="4 5" key="1">
    <citation type="submission" date="2018-06" db="EMBL/GenBank/DDBJ databases">
        <authorList>
            <consortium name="Pathogen Informatics"/>
            <person name="Doyle S."/>
        </authorList>
    </citation>
    <scope>NUCLEOTIDE SEQUENCE [LARGE SCALE GENOMIC DNA]</scope>
    <source>
        <strain evidence="4 5">NCTC4524</strain>
    </source>
</reference>
<dbReference type="GO" id="GO:0042602">
    <property type="term" value="F:riboflavin reductase (NADPH) activity"/>
    <property type="evidence" value="ECO:0007669"/>
    <property type="project" value="TreeGrafter"/>
</dbReference>
<dbReference type="InterPro" id="IPR050268">
    <property type="entry name" value="NADH-dep_flavin_reductase"/>
</dbReference>
<evidence type="ECO:0000259" key="3">
    <source>
        <dbReference type="SMART" id="SM00903"/>
    </source>
</evidence>
<dbReference type="Proteomes" id="UP000254945">
    <property type="component" value="Unassembled WGS sequence"/>
</dbReference>
<dbReference type="SMART" id="SM00903">
    <property type="entry name" value="Flavin_Reduct"/>
    <property type="match status" value="1"/>
</dbReference>
<dbReference type="EMBL" id="UGQQ01000002">
    <property type="protein sequence ID" value="SUA28508.1"/>
    <property type="molecule type" value="Genomic_DNA"/>
</dbReference>
<evidence type="ECO:0000256" key="2">
    <source>
        <dbReference type="ARBA" id="ARBA00023002"/>
    </source>
</evidence>
<name>A0A378W8C3_9MYCO</name>